<dbReference type="InterPro" id="IPR045943">
    <property type="entry name" value="DUF6363"/>
</dbReference>
<evidence type="ECO:0000259" key="1">
    <source>
        <dbReference type="Pfam" id="PF19890"/>
    </source>
</evidence>
<dbReference type="EMBL" id="AJWZ01002688">
    <property type="protein sequence ID" value="EKC70282.1"/>
    <property type="molecule type" value="Genomic_DNA"/>
</dbReference>
<organism evidence="2">
    <name type="scientific">human gut metagenome</name>
    <dbReference type="NCBI Taxonomy" id="408170"/>
    <lineage>
        <taxon>unclassified sequences</taxon>
        <taxon>metagenomes</taxon>
        <taxon>organismal metagenomes</taxon>
    </lineage>
</organism>
<name>K1TAT6_9ZZZZ</name>
<comment type="caution">
    <text evidence="2">The sequence shown here is derived from an EMBL/GenBank/DDBJ whole genome shotgun (WGS) entry which is preliminary data.</text>
</comment>
<dbReference type="AlphaFoldDB" id="K1TAT6"/>
<feature type="non-terminal residue" evidence="2">
    <location>
        <position position="1"/>
    </location>
</feature>
<sequence length="84" mass="10110">THKTQIPEYPKVYELMADRHIRYNECLDYIDRQEKNGQAFVIRPHKKSDVGRIEKDKDKLIALYEEGYQEAENCYEDLLAYLEK</sequence>
<accession>K1TAT6</accession>
<dbReference type="Pfam" id="PF19890">
    <property type="entry name" value="DUF6363"/>
    <property type="match status" value="1"/>
</dbReference>
<gene>
    <name evidence="2" type="ORF">OBE_03969</name>
</gene>
<evidence type="ECO:0000313" key="2">
    <source>
        <dbReference type="EMBL" id="EKC70282.1"/>
    </source>
</evidence>
<protein>
    <submittedName>
        <fullName evidence="2">Patatin</fullName>
    </submittedName>
</protein>
<proteinExistence type="predicted"/>
<reference evidence="2" key="1">
    <citation type="journal article" date="2013" name="Environ. Microbiol.">
        <title>Microbiota from the distal guts of lean and obese adolescents exhibit partial functional redundancy besides clear differences in community structure.</title>
        <authorList>
            <person name="Ferrer M."/>
            <person name="Ruiz A."/>
            <person name="Lanza F."/>
            <person name="Haange S.B."/>
            <person name="Oberbach A."/>
            <person name="Till H."/>
            <person name="Bargiela R."/>
            <person name="Campoy C."/>
            <person name="Segura M.T."/>
            <person name="Richter M."/>
            <person name="von Bergen M."/>
            <person name="Seifert J."/>
            <person name="Suarez A."/>
        </authorList>
    </citation>
    <scope>NUCLEOTIDE SEQUENCE</scope>
</reference>
<feature type="domain" description="DUF6363" evidence="1">
    <location>
        <begin position="9"/>
        <end position="83"/>
    </location>
</feature>